<keyword evidence="13" id="KW-0548">Nucleotidyltransferase</keyword>
<dbReference type="GO" id="GO:0005886">
    <property type="term" value="C:plasma membrane"/>
    <property type="evidence" value="ECO:0007669"/>
    <property type="project" value="UniProtKB-SubCell"/>
</dbReference>
<dbReference type="NCBIfam" id="TIGR00229">
    <property type="entry name" value="sensory_box"/>
    <property type="match status" value="1"/>
</dbReference>
<dbReference type="Gene3D" id="3.30.70.270">
    <property type="match status" value="1"/>
</dbReference>
<dbReference type="InterPro" id="IPR048760">
    <property type="entry name" value="VP0354-like_sensor_dom"/>
</dbReference>
<keyword evidence="9" id="KW-0472">Membrane</keyword>
<dbReference type="GO" id="GO:0005524">
    <property type="term" value="F:ATP binding"/>
    <property type="evidence" value="ECO:0007669"/>
    <property type="project" value="UniProtKB-KW"/>
</dbReference>
<dbReference type="STRING" id="1117707.VQ7734_00071"/>
<keyword evidence="6" id="KW-0418">Kinase</keyword>
<feature type="domain" description="PAC" evidence="11">
    <location>
        <begin position="414"/>
        <end position="468"/>
    </location>
</feature>
<sequence>MSPTFLKSYRKYISYFLLFGLVIAVVSSFASYFYFYNFSEKLIEQRIKFQFERAESASRFFIEDTKRKISSLSESQVAEEYATSPINKNLLKLEDAMLNIVRSSSNIYQFRYLDAYGDEIVKIEKINRLGGEISIQNTNIRDLQNKYKRYYFQKTKGLHHGDYYISHLDLNSENGKIEIPYKATLRVSTPVFNTNNNEFKGIVIANMDATYMLSILTKSSELDLYLADKEGFILSASDPDLNWSRYTGSGYTIRSELGQKQDQIRSNDHSSIQIFDMSGIFNNGEGLTLIAKPSEKLYNILTRDAIESSLFTLLIVVLVAIPLGAFISYTPSKNAFELQRITKTNQLYANIIDQHVPIIDTDLEGYITRCNDAICTLSGYKRRELIGKHSSIFQTDETQPKDFSDMWQELNDGRSWKGEFHNKMKSGQSFWVSSYIIPKYNDDGTKIGYISVSTDITDKKNLERYSEKDTLTGLYNRSKINRILDTEQQRTQRYSIPFCLLIIDIDHFKAINDNYGHLVGDEVLREVSNLFKFNIRQTDYVGRWGGEEFIVICPQTEIEEGIIVAEKLCQLVAKFNFSKVEQLTISIGVSAYEPNAKLSQALDSADQNLYVAKESGRNRVVSDIDKYKVLHFPNHEQT</sequence>
<dbReference type="InterPro" id="IPR029151">
    <property type="entry name" value="Sensor-like_sf"/>
</dbReference>
<keyword evidence="8" id="KW-0902">Two-component regulatory system</keyword>
<dbReference type="SMART" id="SM00086">
    <property type="entry name" value="PAC"/>
    <property type="match status" value="1"/>
</dbReference>
<dbReference type="SMART" id="SM00091">
    <property type="entry name" value="PAS"/>
    <property type="match status" value="1"/>
</dbReference>
<keyword evidence="9" id="KW-0812">Transmembrane</keyword>
<comment type="cofactor">
    <cofactor evidence="1">
        <name>Mg(2+)</name>
        <dbReference type="ChEBI" id="CHEBI:18420"/>
    </cofactor>
</comment>
<dbReference type="PROSITE" id="PS50113">
    <property type="entry name" value="PAC"/>
    <property type="match status" value="1"/>
</dbReference>
<keyword evidence="9" id="KW-1133">Transmembrane helix</keyword>
<dbReference type="InterPro" id="IPR043128">
    <property type="entry name" value="Rev_trsase/Diguanyl_cyclase"/>
</dbReference>
<evidence type="ECO:0000256" key="4">
    <source>
        <dbReference type="ARBA" id="ARBA00022679"/>
    </source>
</evidence>
<dbReference type="InterPro" id="IPR052163">
    <property type="entry name" value="DGC-Regulatory_Protein"/>
</dbReference>
<evidence type="ECO:0000256" key="2">
    <source>
        <dbReference type="ARBA" id="ARBA00004533"/>
    </source>
</evidence>
<evidence type="ECO:0000256" key="1">
    <source>
        <dbReference type="ARBA" id="ARBA00001946"/>
    </source>
</evidence>
<dbReference type="GO" id="GO:0000160">
    <property type="term" value="P:phosphorelay signal transduction system"/>
    <property type="evidence" value="ECO:0007669"/>
    <property type="project" value="UniProtKB-KW"/>
</dbReference>
<evidence type="ECO:0000313" key="13">
    <source>
        <dbReference type="EMBL" id="SHO54357.1"/>
    </source>
</evidence>
<name>A0A1M7YP14_9VIBR</name>
<keyword evidence="14" id="KW-1185">Reference proteome</keyword>
<dbReference type="CDD" id="cd01949">
    <property type="entry name" value="GGDEF"/>
    <property type="match status" value="1"/>
</dbReference>
<evidence type="ECO:0000259" key="10">
    <source>
        <dbReference type="PROSITE" id="PS50112"/>
    </source>
</evidence>
<accession>A0A1M7YP14</accession>
<protein>
    <submittedName>
        <fullName evidence="13">Putative diguanylate cyclase YdaM</fullName>
        <ecNumber evidence="13">2.7.7.65</ecNumber>
    </submittedName>
</protein>
<dbReference type="InterPro" id="IPR000160">
    <property type="entry name" value="GGDEF_dom"/>
</dbReference>
<feature type="domain" description="GGDEF" evidence="12">
    <location>
        <begin position="496"/>
        <end position="625"/>
    </location>
</feature>
<keyword evidence="7" id="KW-0067">ATP-binding</keyword>
<dbReference type="NCBIfam" id="TIGR00254">
    <property type="entry name" value="GGDEF"/>
    <property type="match status" value="1"/>
</dbReference>
<dbReference type="PROSITE" id="PS50112">
    <property type="entry name" value="PAS"/>
    <property type="match status" value="1"/>
</dbReference>
<dbReference type="CDD" id="cd00130">
    <property type="entry name" value="PAS"/>
    <property type="match status" value="1"/>
</dbReference>
<keyword evidence="4 13" id="KW-0808">Transferase</keyword>
<dbReference type="SUPFAM" id="SSF55073">
    <property type="entry name" value="Nucleotide cyclase"/>
    <property type="match status" value="1"/>
</dbReference>
<dbReference type="Proteomes" id="UP000184600">
    <property type="component" value="Unassembled WGS sequence"/>
</dbReference>
<dbReference type="RefSeq" id="WP_073579280.1">
    <property type="nucleotide sequence ID" value="NZ_AP024898.1"/>
</dbReference>
<dbReference type="SMART" id="SM00267">
    <property type="entry name" value="GGDEF"/>
    <property type="match status" value="1"/>
</dbReference>
<proteinExistence type="predicted"/>
<dbReference type="FunFam" id="3.30.70.270:FF:000001">
    <property type="entry name" value="Diguanylate cyclase domain protein"/>
    <property type="match status" value="1"/>
</dbReference>
<feature type="transmembrane region" description="Helical" evidence="9">
    <location>
        <begin position="12"/>
        <end position="36"/>
    </location>
</feature>
<dbReference type="GO" id="GO:0052621">
    <property type="term" value="F:diguanylate cyclase activity"/>
    <property type="evidence" value="ECO:0007669"/>
    <property type="project" value="UniProtKB-EC"/>
</dbReference>
<evidence type="ECO:0000256" key="7">
    <source>
        <dbReference type="ARBA" id="ARBA00022840"/>
    </source>
</evidence>
<evidence type="ECO:0000256" key="5">
    <source>
        <dbReference type="ARBA" id="ARBA00022741"/>
    </source>
</evidence>
<dbReference type="AlphaFoldDB" id="A0A1M7YP14"/>
<evidence type="ECO:0000256" key="8">
    <source>
        <dbReference type="ARBA" id="ARBA00023012"/>
    </source>
</evidence>
<keyword evidence="5" id="KW-0547">Nucleotide-binding</keyword>
<gene>
    <name evidence="13" type="primary">ydaM_1</name>
    <name evidence="13" type="ORF">VQ7734_00071</name>
</gene>
<evidence type="ECO:0000256" key="6">
    <source>
        <dbReference type="ARBA" id="ARBA00022777"/>
    </source>
</evidence>
<dbReference type="EC" id="2.7.7.65" evidence="13"/>
<evidence type="ECO:0000256" key="9">
    <source>
        <dbReference type="SAM" id="Phobius"/>
    </source>
</evidence>
<evidence type="ECO:0000313" key="14">
    <source>
        <dbReference type="Proteomes" id="UP000184600"/>
    </source>
</evidence>
<evidence type="ECO:0000259" key="11">
    <source>
        <dbReference type="PROSITE" id="PS50113"/>
    </source>
</evidence>
<dbReference type="Gene3D" id="3.30.450.20">
    <property type="entry name" value="PAS domain"/>
    <property type="match status" value="2"/>
</dbReference>
<dbReference type="GO" id="GO:0016301">
    <property type="term" value="F:kinase activity"/>
    <property type="evidence" value="ECO:0007669"/>
    <property type="project" value="UniProtKB-KW"/>
</dbReference>
<dbReference type="InterPro" id="IPR000700">
    <property type="entry name" value="PAS-assoc_C"/>
</dbReference>
<dbReference type="PANTHER" id="PTHR46663">
    <property type="entry name" value="DIGUANYLATE CYCLASE DGCT-RELATED"/>
    <property type="match status" value="1"/>
</dbReference>
<dbReference type="PROSITE" id="PS50887">
    <property type="entry name" value="GGDEF"/>
    <property type="match status" value="1"/>
</dbReference>
<dbReference type="Pfam" id="PF00990">
    <property type="entry name" value="GGDEF"/>
    <property type="match status" value="1"/>
</dbReference>
<evidence type="ECO:0000259" key="12">
    <source>
        <dbReference type="PROSITE" id="PS50887"/>
    </source>
</evidence>
<dbReference type="Pfam" id="PF21623">
    <property type="entry name" value="HK_sensor_dom_bact"/>
    <property type="match status" value="1"/>
</dbReference>
<dbReference type="InterPro" id="IPR029787">
    <property type="entry name" value="Nucleotide_cyclase"/>
</dbReference>
<dbReference type="OrthoDB" id="73375at2"/>
<dbReference type="PANTHER" id="PTHR46663:SF4">
    <property type="entry name" value="DIGUANYLATE CYCLASE DGCT-RELATED"/>
    <property type="match status" value="1"/>
</dbReference>
<comment type="subcellular location">
    <subcellularLocation>
        <location evidence="2">Cell inner membrane</location>
    </subcellularLocation>
</comment>
<dbReference type="Pfam" id="PF13426">
    <property type="entry name" value="PAS_9"/>
    <property type="match status" value="1"/>
</dbReference>
<dbReference type="InterPro" id="IPR001610">
    <property type="entry name" value="PAC"/>
</dbReference>
<dbReference type="InterPro" id="IPR000014">
    <property type="entry name" value="PAS"/>
</dbReference>
<dbReference type="SUPFAM" id="SSF103190">
    <property type="entry name" value="Sensory domain-like"/>
    <property type="match status" value="1"/>
</dbReference>
<keyword evidence="3" id="KW-0597">Phosphoprotein</keyword>
<reference evidence="14" key="1">
    <citation type="submission" date="2016-12" db="EMBL/GenBank/DDBJ databases">
        <authorList>
            <person name="Rodrigo-Torres L."/>
            <person name="Arahal R.D."/>
            <person name="Lucena T."/>
        </authorList>
    </citation>
    <scope>NUCLEOTIDE SEQUENCE [LARGE SCALE GENOMIC DNA]</scope>
</reference>
<dbReference type="InterPro" id="IPR035965">
    <property type="entry name" value="PAS-like_dom_sf"/>
</dbReference>
<feature type="transmembrane region" description="Helical" evidence="9">
    <location>
        <begin position="310"/>
        <end position="329"/>
    </location>
</feature>
<organism evidence="13 14">
    <name type="scientific">Vibrio quintilis</name>
    <dbReference type="NCBI Taxonomy" id="1117707"/>
    <lineage>
        <taxon>Bacteria</taxon>
        <taxon>Pseudomonadati</taxon>
        <taxon>Pseudomonadota</taxon>
        <taxon>Gammaproteobacteria</taxon>
        <taxon>Vibrionales</taxon>
        <taxon>Vibrionaceae</taxon>
        <taxon>Vibrio</taxon>
    </lineage>
</organism>
<dbReference type="SUPFAM" id="SSF55785">
    <property type="entry name" value="PYP-like sensor domain (PAS domain)"/>
    <property type="match status" value="1"/>
</dbReference>
<dbReference type="EMBL" id="FRFG01000003">
    <property type="protein sequence ID" value="SHO54357.1"/>
    <property type="molecule type" value="Genomic_DNA"/>
</dbReference>
<feature type="domain" description="PAS" evidence="10">
    <location>
        <begin position="344"/>
        <end position="402"/>
    </location>
</feature>
<evidence type="ECO:0000256" key="3">
    <source>
        <dbReference type="ARBA" id="ARBA00022553"/>
    </source>
</evidence>